<dbReference type="PROSITE" id="PS51900">
    <property type="entry name" value="CB"/>
    <property type="match status" value="1"/>
</dbReference>
<dbReference type="InterPro" id="IPR004107">
    <property type="entry name" value="Integrase_SAM-like_N"/>
</dbReference>
<dbReference type="InterPro" id="IPR010998">
    <property type="entry name" value="Integrase_recombinase_N"/>
</dbReference>
<keyword evidence="2" id="KW-0229">DNA integration</keyword>
<dbReference type="Gene3D" id="1.10.443.10">
    <property type="entry name" value="Intergrase catalytic core"/>
    <property type="match status" value="1"/>
</dbReference>
<dbReference type="Pfam" id="PF14659">
    <property type="entry name" value="Phage_int_SAM_3"/>
    <property type="match status" value="1"/>
</dbReference>
<organism evidence="5 6">
    <name type="scientific">Staphylococcus gallinarum</name>
    <dbReference type="NCBI Taxonomy" id="1293"/>
    <lineage>
        <taxon>Bacteria</taxon>
        <taxon>Bacillati</taxon>
        <taxon>Bacillota</taxon>
        <taxon>Bacilli</taxon>
        <taxon>Bacillales</taxon>
        <taxon>Staphylococcaceae</taxon>
        <taxon>Staphylococcus</taxon>
    </lineage>
</organism>
<evidence type="ECO:0000256" key="3">
    <source>
        <dbReference type="ARBA" id="ARBA00023125"/>
    </source>
</evidence>
<dbReference type="GO" id="GO:0006310">
    <property type="term" value="P:DNA recombination"/>
    <property type="evidence" value="ECO:0007669"/>
    <property type="project" value="UniProtKB-KW"/>
</dbReference>
<gene>
    <name evidence="5" type="ORF">BUZ01_08555</name>
</gene>
<dbReference type="InterPro" id="IPR050090">
    <property type="entry name" value="Tyrosine_recombinase_XerCD"/>
</dbReference>
<dbReference type="Proteomes" id="UP000283576">
    <property type="component" value="Unassembled WGS sequence"/>
</dbReference>
<dbReference type="PROSITE" id="PS51898">
    <property type="entry name" value="TYR_RECOMBINASE"/>
    <property type="match status" value="1"/>
</dbReference>
<dbReference type="InterPro" id="IPR044068">
    <property type="entry name" value="CB"/>
</dbReference>
<dbReference type="GO" id="GO:0015074">
    <property type="term" value="P:DNA integration"/>
    <property type="evidence" value="ECO:0007669"/>
    <property type="project" value="InterPro"/>
</dbReference>
<protein>
    <submittedName>
        <fullName evidence="5">Site-specific integrase</fullName>
    </submittedName>
</protein>
<evidence type="ECO:0000256" key="2">
    <source>
        <dbReference type="ARBA" id="ARBA00022908"/>
    </source>
</evidence>
<evidence type="ECO:0000256" key="4">
    <source>
        <dbReference type="ARBA" id="ARBA00023172"/>
    </source>
</evidence>
<dbReference type="Gene3D" id="1.10.150.130">
    <property type="match status" value="1"/>
</dbReference>
<keyword evidence="4" id="KW-0233">DNA recombination</keyword>
<evidence type="ECO:0000313" key="5">
    <source>
        <dbReference type="EMBL" id="RIL42897.1"/>
    </source>
</evidence>
<evidence type="ECO:0000256" key="1">
    <source>
        <dbReference type="ARBA" id="ARBA00008857"/>
    </source>
</evidence>
<comment type="similarity">
    <text evidence="1">Belongs to the 'phage' integrase family.</text>
</comment>
<evidence type="ECO:0000313" key="6">
    <source>
        <dbReference type="Proteomes" id="UP000283576"/>
    </source>
</evidence>
<sequence>MNVTKRTNKWQYDFRYKNKRYRKGGFGTKREATTAGNEKYNELTKGLKTDTELSFIEYYHDWLRVNKENRVSKSSYNRYLYSIKAFEEKFGDIAMNDITQLKYREFLKEYGEGKFLEDGGRKVSKEGRTTNSVQKLHYCLKSSLQDAFSDGYIQRDPTYNAKPIGTKSKQSEEVKFMSLTAFKKLKARVSESNELSHLVIYILICTGARFGEIQKLKYDDILRKDNLIHIPGTKTENADRTIPISRKDMKHITNVLNSRAISFNGYIFNTGANLISNNAVTKVLHRFCLEENIGRYNLHALRHTHCSMLIHEGMATHYISKRLGHSNITVTLSTYSHLLEEEQLQEDEKLLRVLDNF</sequence>
<proteinExistence type="inferred from homology"/>
<accession>A0A3A0HD28</accession>
<dbReference type="PANTHER" id="PTHR30349">
    <property type="entry name" value="PHAGE INTEGRASE-RELATED"/>
    <property type="match status" value="1"/>
</dbReference>
<comment type="caution">
    <text evidence="5">The sequence shown here is derived from an EMBL/GenBank/DDBJ whole genome shotgun (WGS) entry which is preliminary data.</text>
</comment>
<dbReference type="PANTHER" id="PTHR30349:SF64">
    <property type="entry name" value="PROPHAGE INTEGRASE INTD-RELATED"/>
    <property type="match status" value="1"/>
</dbReference>
<dbReference type="InterPro" id="IPR013762">
    <property type="entry name" value="Integrase-like_cat_sf"/>
</dbReference>
<dbReference type="CDD" id="cd01189">
    <property type="entry name" value="INT_ICEBs1_C_like"/>
    <property type="match status" value="1"/>
</dbReference>
<dbReference type="InterPro" id="IPR011010">
    <property type="entry name" value="DNA_brk_join_enz"/>
</dbReference>
<keyword evidence="3" id="KW-0238">DNA-binding</keyword>
<dbReference type="RefSeq" id="WP_107512316.1">
    <property type="nucleotide sequence ID" value="NZ_JANILE010000004.1"/>
</dbReference>
<dbReference type="GO" id="GO:0003677">
    <property type="term" value="F:DNA binding"/>
    <property type="evidence" value="ECO:0007669"/>
    <property type="project" value="UniProtKB-UniRule"/>
</dbReference>
<dbReference type="EMBL" id="QXRZ01000004">
    <property type="protein sequence ID" value="RIL42897.1"/>
    <property type="molecule type" value="Genomic_DNA"/>
</dbReference>
<dbReference type="AlphaFoldDB" id="A0A3A0HD28"/>
<dbReference type="InterPro" id="IPR002104">
    <property type="entry name" value="Integrase_catalytic"/>
</dbReference>
<reference evidence="5 6" key="1">
    <citation type="journal article" date="2016" name="Front. Microbiol.">
        <title>Comprehensive Phylogenetic Analysis of Bovine Non-aureus Staphylococci Species Based on Whole-Genome Sequencing.</title>
        <authorList>
            <person name="Naushad S."/>
            <person name="Barkema H.W."/>
            <person name="Luby C."/>
            <person name="Condas L.A."/>
            <person name="Nobrega D.B."/>
            <person name="Carson D.A."/>
            <person name="De Buck J."/>
        </authorList>
    </citation>
    <scope>NUCLEOTIDE SEQUENCE [LARGE SCALE GENOMIC DNA]</scope>
    <source>
        <strain evidence="5 6">SNUC 1388</strain>
    </source>
</reference>
<dbReference type="SUPFAM" id="SSF56349">
    <property type="entry name" value="DNA breaking-rejoining enzymes"/>
    <property type="match status" value="1"/>
</dbReference>
<name>A0A3A0HD28_STAGA</name>
<dbReference type="Pfam" id="PF00589">
    <property type="entry name" value="Phage_integrase"/>
    <property type="match status" value="1"/>
</dbReference>